<evidence type="ECO:0000313" key="9">
    <source>
        <dbReference type="EMBL" id="EGD57777.1"/>
    </source>
</evidence>
<proteinExistence type="predicted"/>
<dbReference type="InterPro" id="IPR036909">
    <property type="entry name" value="Cyt_c-like_dom_sf"/>
</dbReference>
<dbReference type="Gene3D" id="1.10.760.10">
    <property type="entry name" value="Cytochrome c-like domain"/>
    <property type="match status" value="1"/>
</dbReference>
<evidence type="ECO:0000256" key="4">
    <source>
        <dbReference type="ARBA" id="ARBA00022982"/>
    </source>
</evidence>
<keyword evidence="4" id="KW-0249">Electron transport</keyword>
<dbReference type="HOGENOM" id="CLU_060944_2_1_5"/>
<dbReference type="GO" id="GO:0046872">
    <property type="term" value="F:metal ion binding"/>
    <property type="evidence" value="ECO:0007669"/>
    <property type="project" value="UniProtKB-KW"/>
</dbReference>
<dbReference type="GO" id="GO:0009055">
    <property type="term" value="F:electron transfer activity"/>
    <property type="evidence" value="ECO:0007669"/>
    <property type="project" value="InterPro"/>
</dbReference>
<evidence type="ECO:0000256" key="5">
    <source>
        <dbReference type="ARBA" id="ARBA00023004"/>
    </source>
</evidence>
<dbReference type="Pfam" id="PF00034">
    <property type="entry name" value="Cytochrom_C"/>
    <property type="match status" value="1"/>
</dbReference>
<sequence length="123" mass="12887">MRLRLAALAGATTVLVAATEIPSPSSGDAANGARLYQACMGCHSIEENDIGPSHRGVVGRSAGTVPGYAYSPAIKGSGLVWTPANLDKWLTDPQVLVPGTKMYFSVSDPRERADIIAFLASQK</sequence>
<dbReference type="GO" id="GO:0020037">
    <property type="term" value="F:heme binding"/>
    <property type="evidence" value="ECO:0007669"/>
    <property type="project" value="InterPro"/>
</dbReference>
<keyword evidence="5 6" id="KW-0408">Iron</keyword>
<dbReference type="PRINTS" id="PR00604">
    <property type="entry name" value="CYTCHRMECIAB"/>
</dbReference>
<dbReference type="PROSITE" id="PS51007">
    <property type="entry name" value="CYTC"/>
    <property type="match status" value="1"/>
</dbReference>
<organism evidence="9 10">
    <name type="scientific">Novosphingobium nitrogenifigens DSM 19370</name>
    <dbReference type="NCBI Taxonomy" id="983920"/>
    <lineage>
        <taxon>Bacteria</taxon>
        <taxon>Pseudomonadati</taxon>
        <taxon>Pseudomonadota</taxon>
        <taxon>Alphaproteobacteria</taxon>
        <taxon>Sphingomonadales</taxon>
        <taxon>Sphingomonadaceae</taxon>
        <taxon>Novosphingobium</taxon>
    </lineage>
</organism>
<name>F1ZCE1_9SPHN</name>
<feature type="chain" id="PRO_5003272586" evidence="7">
    <location>
        <begin position="18"/>
        <end position="123"/>
    </location>
</feature>
<keyword evidence="10" id="KW-1185">Reference proteome</keyword>
<dbReference type="PANTHER" id="PTHR11961">
    <property type="entry name" value="CYTOCHROME C"/>
    <property type="match status" value="1"/>
</dbReference>
<dbReference type="eggNOG" id="COG3474">
    <property type="taxonomic scope" value="Bacteria"/>
</dbReference>
<gene>
    <name evidence="9" type="ORF">Y88_3103</name>
</gene>
<evidence type="ECO:0000259" key="8">
    <source>
        <dbReference type="PROSITE" id="PS51007"/>
    </source>
</evidence>
<evidence type="ECO:0000256" key="1">
    <source>
        <dbReference type="ARBA" id="ARBA00022448"/>
    </source>
</evidence>
<dbReference type="Proteomes" id="UP000004728">
    <property type="component" value="Unassembled WGS sequence"/>
</dbReference>
<comment type="caution">
    <text evidence="9">The sequence shown here is derived from an EMBL/GenBank/DDBJ whole genome shotgun (WGS) entry which is preliminary data.</text>
</comment>
<feature type="signal peptide" evidence="7">
    <location>
        <begin position="1"/>
        <end position="17"/>
    </location>
</feature>
<dbReference type="SUPFAM" id="SSF46626">
    <property type="entry name" value="Cytochrome c"/>
    <property type="match status" value="1"/>
</dbReference>
<dbReference type="STRING" id="983920.Y88_3103"/>
<dbReference type="InParanoid" id="F1ZCE1"/>
<reference evidence="9 10" key="1">
    <citation type="journal article" date="2012" name="J. Bacteriol.">
        <title>Draft Genome Sequence of Novosphingobium nitrogenifigens Y88T.</title>
        <authorList>
            <person name="Strabala T.J."/>
            <person name="Macdonald L."/>
            <person name="Liu V."/>
            <person name="Smit A.M."/>
        </authorList>
    </citation>
    <scope>NUCLEOTIDE SEQUENCE [LARGE SCALE GENOMIC DNA]</scope>
    <source>
        <strain evidence="9 10">DSM 19370</strain>
    </source>
</reference>
<dbReference type="AlphaFoldDB" id="F1ZCE1"/>
<dbReference type="EMBL" id="AEWJ01000054">
    <property type="protein sequence ID" value="EGD57777.1"/>
    <property type="molecule type" value="Genomic_DNA"/>
</dbReference>
<dbReference type="OrthoDB" id="9805828at2"/>
<keyword evidence="7" id="KW-0732">Signal</keyword>
<evidence type="ECO:0000256" key="3">
    <source>
        <dbReference type="ARBA" id="ARBA00022723"/>
    </source>
</evidence>
<keyword evidence="2 6" id="KW-0349">Heme</keyword>
<evidence type="ECO:0000256" key="7">
    <source>
        <dbReference type="SAM" id="SignalP"/>
    </source>
</evidence>
<protein>
    <submittedName>
        <fullName evidence="9">Cytochrome c class I</fullName>
    </submittedName>
</protein>
<dbReference type="InterPro" id="IPR009056">
    <property type="entry name" value="Cyt_c-like_dom"/>
</dbReference>
<dbReference type="RefSeq" id="WP_008070892.1">
    <property type="nucleotide sequence ID" value="NZ_AQWK01000008.1"/>
</dbReference>
<evidence type="ECO:0000313" key="10">
    <source>
        <dbReference type="Proteomes" id="UP000004728"/>
    </source>
</evidence>
<evidence type="ECO:0000256" key="6">
    <source>
        <dbReference type="PROSITE-ProRule" id="PRU00433"/>
    </source>
</evidence>
<dbReference type="InterPro" id="IPR002327">
    <property type="entry name" value="Cyt_c_1A/1B"/>
</dbReference>
<accession>F1ZCE1</accession>
<keyword evidence="3 6" id="KW-0479">Metal-binding</keyword>
<evidence type="ECO:0000256" key="2">
    <source>
        <dbReference type="ARBA" id="ARBA00022617"/>
    </source>
</evidence>
<feature type="domain" description="Cytochrome c" evidence="8">
    <location>
        <begin position="27"/>
        <end position="123"/>
    </location>
</feature>
<keyword evidence="1" id="KW-0813">Transport</keyword>